<protein>
    <submittedName>
        <fullName evidence="1">Uncharacterized protein</fullName>
    </submittedName>
</protein>
<evidence type="ECO:0000313" key="1">
    <source>
        <dbReference type="EMBL" id="PRP81274.1"/>
    </source>
</evidence>
<sequence length="135" mass="15314">MIATHGVGGYPADLRGDPRIYVRRLLLRKGDTVIQIWESDLRMRLSSSVRYLVRGITRRWTDGARFTGFLQSAPSPPYDLGMSKLGPMFRPRESGMTLTRGSVNRVFHLNRAAEMFNTSKNASDDDPIFFENCSL</sequence>
<comment type="caution">
    <text evidence="1">The sequence shown here is derived from an EMBL/GenBank/DDBJ whole genome shotgun (WGS) entry which is preliminary data.</text>
</comment>
<gene>
    <name evidence="1" type="ORF">PROFUN_04509</name>
</gene>
<dbReference type="InParanoid" id="A0A2P6NBE1"/>
<name>A0A2P6NBE1_9EUKA</name>
<dbReference type="EMBL" id="MDYQ01000128">
    <property type="protein sequence ID" value="PRP81274.1"/>
    <property type="molecule type" value="Genomic_DNA"/>
</dbReference>
<reference evidence="1 2" key="1">
    <citation type="journal article" date="2018" name="Genome Biol. Evol.">
        <title>Multiple Roots of Fruiting Body Formation in Amoebozoa.</title>
        <authorList>
            <person name="Hillmann F."/>
            <person name="Forbes G."/>
            <person name="Novohradska S."/>
            <person name="Ferling I."/>
            <person name="Riege K."/>
            <person name="Groth M."/>
            <person name="Westermann M."/>
            <person name="Marz M."/>
            <person name="Spaller T."/>
            <person name="Winckler T."/>
            <person name="Schaap P."/>
            <person name="Glockner G."/>
        </authorList>
    </citation>
    <scope>NUCLEOTIDE SEQUENCE [LARGE SCALE GENOMIC DNA]</scope>
    <source>
        <strain evidence="1 2">Jena</strain>
    </source>
</reference>
<accession>A0A2P6NBE1</accession>
<keyword evidence="2" id="KW-1185">Reference proteome</keyword>
<evidence type="ECO:0000313" key="2">
    <source>
        <dbReference type="Proteomes" id="UP000241769"/>
    </source>
</evidence>
<dbReference type="Proteomes" id="UP000241769">
    <property type="component" value="Unassembled WGS sequence"/>
</dbReference>
<proteinExistence type="predicted"/>
<organism evidence="1 2">
    <name type="scientific">Planoprotostelium fungivorum</name>
    <dbReference type="NCBI Taxonomy" id="1890364"/>
    <lineage>
        <taxon>Eukaryota</taxon>
        <taxon>Amoebozoa</taxon>
        <taxon>Evosea</taxon>
        <taxon>Variosea</taxon>
        <taxon>Cavosteliida</taxon>
        <taxon>Cavosteliaceae</taxon>
        <taxon>Planoprotostelium</taxon>
    </lineage>
</organism>
<dbReference type="AlphaFoldDB" id="A0A2P6NBE1"/>